<sequence>MPDTTVILLAIESSCDETAVAILRGNLNKAEVLSSEISSQIDIHREYGGVVPELASRNHSLALRPLIDAALNKAGVTFEQVDGFAATAGPGLASSLLIGHTAAKAMAVAASKPFISVNHMEGHLLSPFIAGDKGILPNISLVVSGGHTMILHTKQFGEYELLGKSVDDAAGEAYDKVAKMLGLPYPGGPEIERVARDGSPVAYSFPRSMLKRANLDFSFSGLKTAVLYTISELNPETGLATAEQLPDICASFQAAVIEVLVKKTIRAAQSVQADRITMSGGVSCNGALRDAMADACKRHNMELEVCSKHLSTDNAAMIAFVGLQKFLRNEYSDMCCDIDPNLPLNTLKLRK</sequence>
<evidence type="ECO:0000313" key="11">
    <source>
        <dbReference type="Proteomes" id="UP000239907"/>
    </source>
</evidence>
<dbReference type="GO" id="GO:0002949">
    <property type="term" value="P:tRNA threonylcarbamoyladenosine modification"/>
    <property type="evidence" value="ECO:0007669"/>
    <property type="project" value="UniProtKB-UniRule"/>
</dbReference>
<feature type="binding site" evidence="8">
    <location>
        <position position="192"/>
    </location>
    <ligand>
        <name>substrate</name>
    </ligand>
</feature>
<keyword evidence="5 8" id="KW-0408">Iron</keyword>
<evidence type="ECO:0000256" key="3">
    <source>
        <dbReference type="ARBA" id="ARBA00022694"/>
    </source>
</evidence>
<keyword evidence="11" id="KW-1185">Reference proteome</keyword>
<proteinExistence type="inferred from homology"/>
<evidence type="ECO:0000256" key="6">
    <source>
        <dbReference type="ARBA" id="ARBA00023315"/>
    </source>
</evidence>
<dbReference type="PANTHER" id="PTHR11735:SF6">
    <property type="entry name" value="TRNA N6-ADENOSINE THREONYLCARBAMOYLTRANSFERASE, MITOCHONDRIAL"/>
    <property type="match status" value="1"/>
</dbReference>
<gene>
    <name evidence="8" type="primary">tsaD</name>
    <name evidence="10" type="ORF">BSZ32_00665</name>
</gene>
<feature type="binding site" evidence="8">
    <location>
        <position position="119"/>
    </location>
    <ligand>
        <name>Fe cation</name>
        <dbReference type="ChEBI" id="CHEBI:24875"/>
    </ligand>
</feature>
<dbReference type="HAMAP" id="MF_01445">
    <property type="entry name" value="TsaD"/>
    <property type="match status" value="1"/>
</dbReference>
<dbReference type="GO" id="GO:0005506">
    <property type="term" value="F:iron ion binding"/>
    <property type="evidence" value="ECO:0007669"/>
    <property type="project" value="UniProtKB-UniRule"/>
</dbReference>
<comment type="similarity">
    <text evidence="8">Belongs to the KAE1 / TsaD family.</text>
</comment>
<feature type="binding site" evidence="8">
    <location>
        <position position="188"/>
    </location>
    <ligand>
        <name>substrate</name>
    </ligand>
</feature>
<evidence type="ECO:0000313" key="10">
    <source>
        <dbReference type="EMBL" id="PQJ27154.1"/>
    </source>
</evidence>
<evidence type="ECO:0000259" key="9">
    <source>
        <dbReference type="Pfam" id="PF00814"/>
    </source>
</evidence>
<evidence type="ECO:0000256" key="5">
    <source>
        <dbReference type="ARBA" id="ARBA00023004"/>
    </source>
</evidence>
<comment type="function">
    <text evidence="8">Required for the formation of a threonylcarbamoyl group on adenosine at position 37 (t(6)A37) in tRNAs that read codons beginning with adenine. Is involved in the transfer of the threonylcarbamoyl moiety of threonylcarbamoyl-AMP (TC-AMP) to the N6 group of A37, together with TsaE and TsaB. TsaD likely plays a direct catalytic role in this reaction.</text>
</comment>
<feature type="domain" description="Gcp-like" evidence="9">
    <location>
        <begin position="31"/>
        <end position="320"/>
    </location>
</feature>
<dbReference type="EC" id="2.3.1.234" evidence="8"/>
<dbReference type="PRINTS" id="PR00789">
    <property type="entry name" value="OSIALOPTASE"/>
</dbReference>
<evidence type="ECO:0000256" key="1">
    <source>
        <dbReference type="ARBA" id="ARBA00022490"/>
    </source>
</evidence>
<comment type="cofactor">
    <cofactor evidence="8">
        <name>Fe(2+)</name>
        <dbReference type="ChEBI" id="CHEBI:29033"/>
    </cofactor>
    <text evidence="8">Binds 1 Fe(2+) ion per subunit.</text>
</comment>
<evidence type="ECO:0000256" key="8">
    <source>
        <dbReference type="HAMAP-Rule" id="MF_01445"/>
    </source>
</evidence>
<evidence type="ECO:0000256" key="2">
    <source>
        <dbReference type="ARBA" id="ARBA00022679"/>
    </source>
</evidence>
<keyword evidence="1 8" id="KW-0963">Cytoplasm</keyword>
<comment type="catalytic activity">
    <reaction evidence="7 8">
        <text>L-threonylcarbamoyladenylate + adenosine(37) in tRNA = N(6)-L-threonylcarbamoyladenosine(37) in tRNA + AMP + H(+)</text>
        <dbReference type="Rhea" id="RHEA:37059"/>
        <dbReference type="Rhea" id="RHEA-COMP:10162"/>
        <dbReference type="Rhea" id="RHEA-COMP:10163"/>
        <dbReference type="ChEBI" id="CHEBI:15378"/>
        <dbReference type="ChEBI" id="CHEBI:73682"/>
        <dbReference type="ChEBI" id="CHEBI:74411"/>
        <dbReference type="ChEBI" id="CHEBI:74418"/>
        <dbReference type="ChEBI" id="CHEBI:456215"/>
        <dbReference type="EC" id="2.3.1.234"/>
    </reaction>
</comment>
<evidence type="ECO:0000256" key="4">
    <source>
        <dbReference type="ARBA" id="ARBA00022723"/>
    </source>
</evidence>
<accession>A0A2S7TYE9</accession>
<dbReference type="GO" id="GO:0005737">
    <property type="term" value="C:cytoplasm"/>
    <property type="evidence" value="ECO:0007669"/>
    <property type="project" value="UniProtKB-SubCell"/>
</dbReference>
<feature type="binding site" evidence="8">
    <location>
        <position position="123"/>
    </location>
    <ligand>
        <name>Fe cation</name>
        <dbReference type="ChEBI" id="CHEBI:24875"/>
    </ligand>
</feature>
<keyword evidence="6 8" id="KW-0012">Acyltransferase</keyword>
<name>A0A2S7TYE9_9BACT</name>
<dbReference type="InterPro" id="IPR017861">
    <property type="entry name" value="KAE1/TsaD"/>
</dbReference>
<keyword evidence="2 8" id="KW-0808">Transferase</keyword>
<dbReference type="Gene3D" id="3.30.420.40">
    <property type="match status" value="2"/>
</dbReference>
<dbReference type="AlphaFoldDB" id="A0A2S7TYE9"/>
<feature type="binding site" evidence="8">
    <location>
        <begin position="142"/>
        <end position="146"/>
    </location>
    <ligand>
        <name>substrate</name>
    </ligand>
</feature>
<dbReference type="NCBIfam" id="TIGR00329">
    <property type="entry name" value="gcp_kae1"/>
    <property type="match status" value="1"/>
</dbReference>
<dbReference type="InterPro" id="IPR000905">
    <property type="entry name" value="Gcp-like_dom"/>
</dbReference>
<feature type="binding site" evidence="8">
    <location>
        <position position="175"/>
    </location>
    <ligand>
        <name>substrate</name>
    </ligand>
</feature>
<feature type="binding site" evidence="8">
    <location>
        <position position="285"/>
    </location>
    <ligand>
        <name>substrate</name>
    </ligand>
</feature>
<comment type="caution">
    <text evidence="10">The sequence shown here is derived from an EMBL/GenBank/DDBJ whole genome shotgun (WGS) entry which is preliminary data.</text>
</comment>
<reference evidence="10 11" key="1">
    <citation type="submission" date="2016-12" db="EMBL/GenBank/DDBJ databases">
        <title>Study of bacterial adaptation to deep sea.</title>
        <authorList>
            <person name="Song J."/>
            <person name="Yoshizawa S."/>
            <person name="Kogure K."/>
        </authorList>
    </citation>
    <scope>NUCLEOTIDE SEQUENCE [LARGE SCALE GENOMIC DNA]</scope>
    <source>
        <strain evidence="10 11">SAORIC-165</strain>
    </source>
</reference>
<dbReference type="CDD" id="cd24133">
    <property type="entry name" value="ASKHA_NBD_TsaD_bac"/>
    <property type="match status" value="1"/>
</dbReference>
<dbReference type="GO" id="GO:0061711">
    <property type="term" value="F:tRNA N(6)-L-threonylcarbamoyladenine synthase activity"/>
    <property type="evidence" value="ECO:0007669"/>
    <property type="project" value="UniProtKB-EC"/>
</dbReference>
<dbReference type="SUPFAM" id="SSF53067">
    <property type="entry name" value="Actin-like ATPase domain"/>
    <property type="match status" value="2"/>
</dbReference>
<feature type="binding site" evidence="8">
    <location>
        <position position="313"/>
    </location>
    <ligand>
        <name>Fe cation</name>
        <dbReference type="ChEBI" id="CHEBI:24875"/>
    </ligand>
</feature>
<evidence type="ECO:0000256" key="7">
    <source>
        <dbReference type="ARBA" id="ARBA00048117"/>
    </source>
</evidence>
<protein>
    <recommendedName>
        <fullName evidence="8">tRNA N6-adenosine threonylcarbamoyltransferase</fullName>
        <ecNumber evidence="8">2.3.1.234</ecNumber>
    </recommendedName>
    <alternativeName>
        <fullName evidence="8">N6-L-threonylcarbamoyladenine synthase</fullName>
        <shortName evidence="8">t(6)A synthase</shortName>
    </alternativeName>
    <alternativeName>
        <fullName evidence="8">t(6)A37 threonylcarbamoyladenosine biosynthesis protein TsaD</fullName>
    </alternativeName>
    <alternativeName>
        <fullName evidence="8">tRNA threonylcarbamoyladenosine biosynthesis protein TsaD</fullName>
    </alternativeName>
</protein>
<keyword evidence="3 8" id="KW-0819">tRNA processing</keyword>
<dbReference type="PANTHER" id="PTHR11735">
    <property type="entry name" value="TRNA N6-ADENOSINE THREONYLCARBAMOYLTRANSFERASE"/>
    <property type="match status" value="1"/>
</dbReference>
<comment type="subcellular location">
    <subcellularLocation>
        <location evidence="8">Cytoplasm</location>
    </subcellularLocation>
</comment>
<organism evidence="10 11">
    <name type="scientific">Rubritalea profundi</name>
    <dbReference type="NCBI Taxonomy" id="1658618"/>
    <lineage>
        <taxon>Bacteria</taxon>
        <taxon>Pseudomonadati</taxon>
        <taxon>Verrucomicrobiota</taxon>
        <taxon>Verrucomicrobiia</taxon>
        <taxon>Verrucomicrobiales</taxon>
        <taxon>Rubritaleaceae</taxon>
        <taxon>Rubritalea</taxon>
    </lineage>
</organism>
<keyword evidence="4 8" id="KW-0479">Metal-binding</keyword>
<dbReference type="InterPro" id="IPR022450">
    <property type="entry name" value="TsaD"/>
</dbReference>
<dbReference type="InterPro" id="IPR043129">
    <property type="entry name" value="ATPase_NBD"/>
</dbReference>
<dbReference type="EMBL" id="MQWA01000001">
    <property type="protein sequence ID" value="PQJ27154.1"/>
    <property type="molecule type" value="Genomic_DNA"/>
</dbReference>
<dbReference type="Proteomes" id="UP000239907">
    <property type="component" value="Unassembled WGS sequence"/>
</dbReference>
<dbReference type="FunFam" id="3.30.420.40:FF:000040">
    <property type="entry name" value="tRNA N6-adenosine threonylcarbamoyltransferase"/>
    <property type="match status" value="1"/>
</dbReference>
<dbReference type="NCBIfam" id="TIGR03723">
    <property type="entry name" value="T6A_TsaD_YgjD"/>
    <property type="match status" value="1"/>
</dbReference>
<dbReference type="Pfam" id="PF00814">
    <property type="entry name" value="TsaD"/>
    <property type="match status" value="1"/>
</dbReference>